<name>A0A4R7C7S2_9HYPH</name>
<comment type="caution">
    <text evidence="1">The sequence shown here is derived from an EMBL/GenBank/DDBJ whole genome shotgun (WGS) entry which is preliminary data.</text>
</comment>
<reference evidence="1 2" key="1">
    <citation type="submission" date="2019-03" db="EMBL/GenBank/DDBJ databases">
        <title>Genomic Encyclopedia of Type Strains, Phase IV (KMG-IV): sequencing the most valuable type-strain genomes for metagenomic binning, comparative biology and taxonomic classification.</title>
        <authorList>
            <person name="Goeker M."/>
        </authorList>
    </citation>
    <scope>NUCLEOTIDE SEQUENCE [LARGE SCALE GENOMIC DNA]</scope>
    <source>
        <strain evidence="1 2">DSM 25903</strain>
    </source>
</reference>
<dbReference type="AlphaFoldDB" id="A0A4R7C7S2"/>
<sequence>MKPGSRRNIRISITRVSYDIVSDATLDTGVARLTGPAMLVETNEELGPVDLTFWGSTPAQLKMRARNWPERFDAVSGDYFGVSDAGEHRFDVFLAADRFFRLLDLAHGSRRAAIRLSCDVSEDGRLDLVHEMEISASRG</sequence>
<keyword evidence="2" id="KW-1185">Reference proteome</keyword>
<dbReference type="RefSeq" id="WP_133769266.1">
    <property type="nucleotide sequence ID" value="NZ_SNZR01000011.1"/>
</dbReference>
<gene>
    <name evidence="1" type="ORF">EV668_1647</name>
</gene>
<protein>
    <submittedName>
        <fullName evidence="1">Uncharacterized protein</fullName>
    </submittedName>
</protein>
<evidence type="ECO:0000313" key="1">
    <source>
        <dbReference type="EMBL" id="TDR94361.1"/>
    </source>
</evidence>
<dbReference type="OrthoDB" id="9760040at2"/>
<accession>A0A4R7C7S2</accession>
<organism evidence="1 2">
    <name type="scientific">Enterovirga rhinocerotis</name>
    <dbReference type="NCBI Taxonomy" id="1339210"/>
    <lineage>
        <taxon>Bacteria</taxon>
        <taxon>Pseudomonadati</taxon>
        <taxon>Pseudomonadota</taxon>
        <taxon>Alphaproteobacteria</taxon>
        <taxon>Hyphomicrobiales</taxon>
        <taxon>Methylobacteriaceae</taxon>
        <taxon>Enterovirga</taxon>
    </lineage>
</organism>
<dbReference type="Proteomes" id="UP000295122">
    <property type="component" value="Unassembled WGS sequence"/>
</dbReference>
<proteinExistence type="predicted"/>
<dbReference type="EMBL" id="SNZR01000011">
    <property type="protein sequence ID" value="TDR94361.1"/>
    <property type="molecule type" value="Genomic_DNA"/>
</dbReference>
<evidence type="ECO:0000313" key="2">
    <source>
        <dbReference type="Proteomes" id="UP000295122"/>
    </source>
</evidence>